<dbReference type="PANTHER" id="PTHR24559">
    <property type="entry name" value="TRANSPOSON TY3-I GAG-POL POLYPROTEIN"/>
    <property type="match status" value="1"/>
</dbReference>
<sequence>MQKPTSDDDECYGVDDLDDTINEETQESLRNDQFDSFLLKDLEKMINQTDLENCNCVISEFINDPTVEIPITPEDQEKTIFTCPYRTFSYKRMPFELCNAPVSFQRCMIAIFHDMVEDFMEVFMDDFSVLGNSFDYCLANLDKMLARLEIEHKAYWALKQCNTDLAAADFKVRDKVLSFNSRFKMYPGKLISKWYGLNTVKTVYPYRAIEITDKNEFSFKVNGQQLKKYYSGSIDKEDNEVVEFEEDAT</sequence>
<dbReference type="CDD" id="cd01647">
    <property type="entry name" value="RT_LTR"/>
    <property type="match status" value="1"/>
</dbReference>
<dbReference type="PANTHER" id="PTHR24559:SF444">
    <property type="entry name" value="REVERSE TRANSCRIPTASE DOMAIN-CONTAINING PROTEIN"/>
    <property type="match status" value="1"/>
</dbReference>
<name>A0ABQ5FXG3_9ASTR</name>
<comment type="caution">
    <text evidence="2">The sequence shown here is derived from an EMBL/GenBank/DDBJ whole genome shotgun (WGS) entry which is preliminary data.</text>
</comment>
<dbReference type="InterPro" id="IPR000477">
    <property type="entry name" value="RT_dom"/>
</dbReference>
<dbReference type="Pfam" id="PF00078">
    <property type="entry name" value="RVT_1"/>
    <property type="match status" value="1"/>
</dbReference>
<evidence type="ECO:0000313" key="2">
    <source>
        <dbReference type="EMBL" id="GJT67889.1"/>
    </source>
</evidence>
<dbReference type="Proteomes" id="UP001151760">
    <property type="component" value="Unassembled WGS sequence"/>
</dbReference>
<protein>
    <recommendedName>
        <fullName evidence="1">Reverse transcriptase domain-containing protein</fullName>
    </recommendedName>
</protein>
<dbReference type="InterPro" id="IPR053134">
    <property type="entry name" value="RNA-dir_DNA_polymerase"/>
</dbReference>
<reference evidence="2" key="2">
    <citation type="submission" date="2022-01" db="EMBL/GenBank/DDBJ databases">
        <authorList>
            <person name="Yamashiro T."/>
            <person name="Shiraishi A."/>
            <person name="Satake H."/>
            <person name="Nakayama K."/>
        </authorList>
    </citation>
    <scope>NUCLEOTIDE SEQUENCE</scope>
</reference>
<organism evidence="2 3">
    <name type="scientific">Tanacetum coccineum</name>
    <dbReference type="NCBI Taxonomy" id="301880"/>
    <lineage>
        <taxon>Eukaryota</taxon>
        <taxon>Viridiplantae</taxon>
        <taxon>Streptophyta</taxon>
        <taxon>Embryophyta</taxon>
        <taxon>Tracheophyta</taxon>
        <taxon>Spermatophyta</taxon>
        <taxon>Magnoliopsida</taxon>
        <taxon>eudicotyledons</taxon>
        <taxon>Gunneridae</taxon>
        <taxon>Pentapetalae</taxon>
        <taxon>asterids</taxon>
        <taxon>campanulids</taxon>
        <taxon>Asterales</taxon>
        <taxon>Asteraceae</taxon>
        <taxon>Asteroideae</taxon>
        <taxon>Anthemideae</taxon>
        <taxon>Anthemidinae</taxon>
        <taxon>Tanacetum</taxon>
    </lineage>
</organism>
<dbReference type="Gene3D" id="3.10.10.10">
    <property type="entry name" value="HIV Type 1 Reverse Transcriptase, subunit A, domain 1"/>
    <property type="match status" value="1"/>
</dbReference>
<dbReference type="InterPro" id="IPR043502">
    <property type="entry name" value="DNA/RNA_pol_sf"/>
</dbReference>
<feature type="domain" description="Reverse transcriptase" evidence="1">
    <location>
        <begin position="68"/>
        <end position="148"/>
    </location>
</feature>
<dbReference type="EMBL" id="BQNB010017848">
    <property type="protein sequence ID" value="GJT67889.1"/>
    <property type="molecule type" value="Genomic_DNA"/>
</dbReference>
<dbReference type="Gene3D" id="3.30.70.270">
    <property type="match status" value="1"/>
</dbReference>
<keyword evidence="3" id="KW-1185">Reference proteome</keyword>
<dbReference type="InterPro" id="IPR043128">
    <property type="entry name" value="Rev_trsase/Diguanyl_cyclase"/>
</dbReference>
<evidence type="ECO:0000259" key="1">
    <source>
        <dbReference type="Pfam" id="PF00078"/>
    </source>
</evidence>
<dbReference type="SUPFAM" id="SSF56672">
    <property type="entry name" value="DNA/RNA polymerases"/>
    <property type="match status" value="1"/>
</dbReference>
<reference evidence="2" key="1">
    <citation type="journal article" date="2022" name="Int. J. Mol. Sci.">
        <title>Draft Genome of Tanacetum Coccineum: Genomic Comparison of Closely Related Tanacetum-Family Plants.</title>
        <authorList>
            <person name="Yamashiro T."/>
            <person name="Shiraishi A."/>
            <person name="Nakayama K."/>
            <person name="Satake H."/>
        </authorList>
    </citation>
    <scope>NUCLEOTIDE SEQUENCE</scope>
</reference>
<gene>
    <name evidence="2" type="ORF">Tco_1019369</name>
</gene>
<evidence type="ECO:0000313" key="3">
    <source>
        <dbReference type="Proteomes" id="UP001151760"/>
    </source>
</evidence>
<proteinExistence type="predicted"/>
<accession>A0ABQ5FXG3</accession>